<keyword evidence="1" id="KW-0812">Transmembrane</keyword>
<feature type="transmembrane region" description="Helical" evidence="1">
    <location>
        <begin position="282"/>
        <end position="301"/>
    </location>
</feature>
<gene>
    <name evidence="2" type="ORF">EG799_09760</name>
</gene>
<sequence>MTGRPANPFRPGAVLAVLTTGALAFLLLLYSIGQGWTGSEDRNGGEHAASNGLTGFAGLVSLLEGTGHDVSLSRNPGGFADYNLTILTPPLWSDGEKIGEIIAHRQSGNWGPTILVLPKWQAGAIPEDAGVEAKDGWVFIDTAISPGWFAQTELTGDARLATGPTRGWRGFGLSGSLPDPEQAQALLEGGASGIEPLVRDGEGDILAGIVRPHSDDAWPLIIVFEPDLMNNYGLAAPTRAWVAVSLIDEAMDGEDMPVVFDLTLAGLGASENLLTLAFSPPFLAATLCLLLAALVIGWRAFNRFGPPRAELPGMARGKRQLARNGAALVARVKRFHLLAEPYAALVGNRIARDLGIHAADREAREGAIDEALQGAGHDGPGFARTAHDLRNARHPREIIRSAGALKSLERTVRK</sequence>
<comment type="caution">
    <text evidence="2">The sequence shown here is derived from an EMBL/GenBank/DDBJ whole genome shotgun (WGS) entry which is preliminary data.</text>
</comment>
<feature type="transmembrane region" description="Helical" evidence="1">
    <location>
        <begin position="12"/>
        <end position="33"/>
    </location>
</feature>
<dbReference type="OrthoDB" id="7198805at2"/>
<keyword evidence="1" id="KW-1133">Transmembrane helix</keyword>
<keyword evidence="1" id="KW-0472">Membrane</keyword>
<name>A0A3N5CRU8_9SPHN</name>
<protein>
    <submittedName>
        <fullName evidence="2">DUF4350 domain-containing protein</fullName>
    </submittedName>
</protein>
<proteinExistence type="predicted"/>
<keyword evidence="3" id="KW-1185">Reference proteome</keyword>
<accession>A0A3N5CRU8</accession>
<evidence type="ECO:0000313" key="3">
    <source>
        <dbReference type="Proteomes" id="UP000275232"/>
    </source>
</evidence>
<dbReference type="RefSeq" id="WP_123880726.1">
    <property type="nucleotide sequence ID" value="NZ_RPFZ01000001.1"/>
</dbReference>
<organism evidence="2 3">
    <name type="scientific">Aurantiacibacter spongiae</name>
    <dbReference type="NCBI Taxonomy" id="2488860"/>
    <lineage>
        <taxon>Bacteria</taxon>
        <taxon>Pseudomonadati</taxon>
        <taxon>Pseudomonadota</taxon>
        <taxon>Alphaproteobacteria</taxon>
        <taxon>Sphingomonadales</taxon>
        <taxon>Erythrobacteraceae</taxon>
        <taxon>Aurantiacibacter</taxon>
    </lineage>
</organism>
<reference evidence="2 3" key="1">
    <citation type="submission" date="2018-11" db="EMBL/GenBank/DDBJ databases">
        <title>Erythrobacter spongiae sp. nov., isolated from a marine sponge.</title>
        <authorList>
            <person name="Zhuang L."/>
            <person name="Luo L."/>
        </authorList>
    </citation>
    <scope>NUCLEOTIDE SEQUENCE [LARGE SCALE GENOMIC DNA]</scope>
    <source>
        <strain evidence="2 3">HN-E23</strain>
    </source>
</reference>
<dbReference type="AlphaFoldDB" id="A0A3N5CRU8"/>
<evidence type="ECO:0000313" key="2">
    <source>
        <dbReference type="EMBL" id="RPF71873.1"/>
    </source>
</evidence>
<evidence type="ECO:0000256" key="1">
    <source>
        <dbReference type="SAM" id="Phobius"/>
    </source>
</evidence>
<dbReference type="Proteomes" id="UP000275232">
    <property type="component" value="Unassembled WGS sequence"/>
</dbReference>
<dbReference type="EMBL" id="RPFZ01000001">
    <property type="protein sequence ID" value="RPF71873.1"/>
    <property type="molecule type" value="Genomic_DNA"/>
</dbReference>